<gene>
    <name evidence="1" type="ORF">AG1IA_04870</name>
</gene>
<evidence type="ECO:0000313" key="1">
    <source>
        <dbReference type="EMBL" id="ELU41107.1"/>
    </source>
</evidence>
<sequence length="62" mass="7363">MYARIMPRLCKYDFVPPEDRSRPSRHLQSEYVARITKITRTLRDYTMRSIPAPLLTPLITPE</sequence>
<dbReference type="Proteomes" id="UP000011668">
    <property type="component" value="Unassembled WGS sequence"/>
</dbReference>
<name>L8WWA1_THACA</name>
<protein>
    <submittedName>
        <fullName evidence="1">Uncharacterized protein</fullName>
    </submittedName>
</protein>
<evidence type="ECO:0000313" key="2">
    <source>
        <dbReference type="Proteomes" id="UP000011668"/>
    </source>
</evidence>
<reference evidence="1 2" key="1">
    <citation type="journal article" date="2013" name="Nat. Commun.">
        <title>The evolution and pathogenic mechanisms of the rice sheath blight pathogen.</title>
        <authorList>
            <person name="Zheng A."/>
            <person name="Lin R."/>
            <person name="Xu L."/>
            <person name="Qin P."/>
            <person name="Tang C."/>
            <person name="Ai P."/>
            <person name="Zhang D."/>
            <person name="Liu Y."/>
            <person name="Sun Z."/>
            <person name="Feng H."/>
            <person name="Wang Y."/>
            <person name="Chen Y."/>
            <person name="Liang X."/>
            <person name="Fu R."/>
            <person name="Li Q."/>
            <person name="Zhang J."/>
            <person name="Yu X."/>
            <person name="Xie Z."/>
            <person name="Ding L."/>
            <person name="Guan P."/>
            <person name="Tang J."/>
            <person name="Liang Y."/>
            <person name="Wang S."/>
            <person name="Deng Q."/>
            <person name="Li S."/>
            <person name="Zhu J."/>
            <person name="Wang L."/>
            <person name="Liu H."/>
            <person name="Li P."/>
        </authorList>
    </citation>
    <scope>NUCLEOTIDE SEQUENCE [LARGE SCALE GENOMIC DNA]</scope>
    <source>
        <strain evidence="2">AG-1 IA</strain>
    </source>
</reference>
<comment type="caution">
    <text evidence="1">The sequence shown here is derived from an EMBL/GenBank/DDBJ whole genome shotgun (WGS) entry which is preliminary data.</text>
</comment>
<proteinExistence type="predicted"/>
<keyword evidence="2" id="KW-1185">Reference proteome</keyword>
<accession>L8WWA1</accession>
<dbReference type="AlphaFoldDB" id="L8WWA1"/>
<dbReference type="HOGENOM" id="CLU_2905717_0_0_1"/>
<organism evidence="1 2">
    <name type="scientific">Thanatephorus cucumeris (strain AG1-IA)</name>
    <name type="common">Rice sheath blight fungus</name>
    <name type="synonym">Rhizoctonia solani</name>
    <dbReference type="NCBI Taxonomy" id="983506"/>
    <lineage>
        <taxon>Eukaryota</taxon>
        <taxon>Fungi</taxon>
        <taxon>Dikarya</taxon>
        <taxon>Basidiomycota</taxon>
        <taxon>Agaricomycotina</taxon>
        <taxon>Agaricomycetes</taxon>
        <taxon>Cantharellales</taxon>
        <taxon>Ceratobasidiaceae</taxon>
        <taxon>Rhizoctonia</taxon>
        <taxon>Rhizoctonia solani AG-1</taxon>
    </lineage>
</organism>
<dbReference type="EMBL" id="AFRT01001133">
    <property type="protein sequence ID" value="ELU41107.1"/>
    <property type="molecule type" value="Genomic_DNA"/>
</dbReference>